<feature type="signal peptide" evidence="2">
    <location>
        <begin position="1"/>
        <end position="21"/>
    </location>
</feature>
<sequence length="127" mass="14338">MRKIVKILLLFLLSVMIVSTATGVVVMQCTHTGNISIGEISMDEENCEMASKDNCMKIHVLKLTEINQASPLHIDLQPLQISLLSPLVTLLIVLPIFVFLVSPIRLTPYCWHSPPRRYLQKLTMLLI</sequence>
<dbReference type="AlphaFoldDB" id="A0A930HNQ1"/>
<evidence type="ECO:0000313" key="3">
    <source>
        <dbReference type="EMBL" id="MBF1385200.1"/>
    </source>
</evidence>
<keyword evidence="2" id="KW-0732">Signal</keyword>
<accession>A0A930HNQ1</accession>
<dbReference type="EMBL" id="JABZSJ010000078">
    <property type="protein sequence ID" value="MBF1385200.1"/>
    <property type="molecule type" value="Genomic_DNA"/>
</dbReference>
<gene>
    <name evidence="3" type="ORF">HXN26_10245</name>
</gene>
<feature type="chain" id="PRO_5037112480" evidence="2">
    <location>
        <begin position="22"/>
        <end position="127"/>
    </location>
</feature>
<protein>
    <submittedName>
        <fullName evidence="3">Uncharacterized protein</fullName>
    </submittedName>
</protein>
<keyword evidence="1" id="KW-1133">Transmembrane helix</keyword>
<dbReference type="Proteomes" id="UP000771736">
    <property type="component" value="Unassembled WGS sequence"/>
</dbReference>
<evidence type="ECO:0000256" key="1">
    <source>
        <dbReference type="SAM" id="Phobius"/>
    </source>
</evidence>
<feature type="transmembrane region" description="Helical" evidence="1">
    <location>
        <begin position="81"/>
        <end position="101"/>
    </location>
</feature>
<evidence type="ECO:0000256" key="2">
    <source>
        <dbReference type="SAM" id="SignalP"/>
    </source>
</evidence>
<evidence type="ECO:0000313" key="4">
    <source>
        <dbReference type="Proteomes" id="UP000771736"/>
    </source>
</evidence>
<organism evidence="3 4">
    <name type="scientific">Prevotella aurantiaca</name>
    <dbReference type="NCBI Taxonomy" id="596085"/>
    <lineage>
        <taxon>Bacteria</taxon>
        <taxon>Pseudomonadati</taxon>
        <taxon>Bacteroidota</taxon>
        <taxon>Bacteroidia</taxon>
        <taxon>Bacteroidales</taxon>
        <taxon>Prevotellaceae</taxon>
        <taxon>Prevotella</taxon>
    </lineage>
</organism>
<name>A0A930HNQ1_9BACT</name>
<keyword evidence="1" id="KW-0472">Membrane</keyword>
<comment type="caution">
    <text evidence="3">The sequence shown here is derived from an EMBL/GenBank/DDBJ whole genome shotgun (WGS) entry which is preliminary data.</text>
</comment>
<proteinExistence type="predicted"/>
<reference evidence="3" key="1">
    <citation type="submission" date="2020-04" db="EMBL/GenBank/DDBJ databases">
        <title>Deep metagenomics examines the oral microbiome during advanced dental caries in children, revealing novel taxa and co-occurrences with host molecules.</title>
        <authorList>
            <person name="Baker J.L."/>
            <person name="Morton J.T."/>
            <person name="Dinis M."/>
            <person name="Alvarez R."/>
            <person name="Tran N.C."/>
            <person name="Knight R."/>
            <person name="Edlund A."/>
        </authorList>
    </citation>
    <scope>NUCLEOTIDE SEQUENCE</scope>
    <source>
        <strain evidence="3">JCVI_44_bin.5</strain>
    </source>
</reference>
<keyword evidence="1" id="KW-0812">Transmembrane</keyword>